<protein>
    <recommendedName>
        <fullName evidence="13">Transmembrane protein</fullName>
    </recommendedName>
</protein>
<evidence type="ECO:0000313" key="11">
    <source>
        <dbReference type="Ensembl" id="ENSGWIP00000000511.1"/>
    </source>
</evidence>
<feature type="region of interest" description="Disordered" evidence="9">
    <location>
        <begin position="1"/>
        <end position="20"/>
    </location>
</feature>
<keyword evidence="5 10" id="KW-0812">Transmembrane</keyword>
<evidence type="ECO:0000256" key="8">
    <source>
        <dbReference type="ARBA" id="ARBA00023136"/>
    </source>
</evidence>
<keyword evidence="4" id="KW-0551">Lipid droplet</keyword>
<reference evidence="11" key="2">
    <citation type="submission" date="2025-08" db="UniProtKB">
        <authorList>
            <consortium name="Ensembl"/>
        </authorList>
    </citation>
    <scope>IDENTIFICATION</scope>
</reference>
<evidence type="ECO:0000256" key="9">
    <source>
        <dbReference type="SAM" id="MobiDB-lite"/>
    </source>
</evidence>
<dbReference type="Ensembl" id="ENSGWIT00000000568.1">
    <property type="protein sequence ID" value="ENSGWIP00000000511.1"/>
    <property type="gene ID" value="ENSGWIG00000000351.1"/>
</dbReference>
<dbReference type="Proteomes" id="UP000694680">
    <property type="component" value="Chromosome 8"/>
</dbReference>
<dbReference type="PANTHER" id="PTHR14275:SF0">
    <property type="entry name" value="LIPID DROPLET ASSEMBLY FACTOR 1"/>
    <property type="match status" value="1"/>
</dbReference>
<feature type="transmembrane region" description="Helical" evidence="10">
    <location>
        <begin position="131"/>
        <end position="155"/>
    </location>
</feature>
<dbReference type="PANTHER" id="PTHR14275">
    <property type="entry name" value="PROMETHIN"/>
    <property type="match status" value="1"/>
</dbReference>
<dbReference type="InterPro" id="IPR029709">
    <property type="entry name" value="LDAF1"/>
</dbReference>
<proteinExistence type="inferred from homology"/>
<sequence>DGSRNIQSRDESFEEDSGRSKGNPYLSWRICGFLSFSVALSRTYVMCCDVFLPQVAGVMSTRVYLYLSSHPFAALSLLIFSALAAVPFGVFFSLALIITTVSVLSFVFFEGFLLVFGVLTLLFVLSGIAFFSVFATLVLGTFYVTGSSISSRLFLRRNKVRQVTKHSNNWSDTFHFFVFNEKNPEVD</sequence>
<reference evidence="11" key="1">
    <citation type="submission" date="2020-06" db="EMBL/GenBank/DDBJ databases">
        <authorList>
            <consortium name="Wellcome Sanger Institute Data Sharing"/>
        </authorList>
    </citation>
    <scope>NUCLEOTIDE SEQUENCE [LARGE SCALE GENOMIC DNA]</scope>
</reference>
<feature type="transmembrane region" description="Helical" evidence="10">
    <location>
        <begin position="30"/>
        <end position="52"/>
    </location>
</feature>
<comment type="similarity">
    <text evidence="3">Belongs to the LDAF1 family.</text>
</comment>
<keyword evidence="8 10" id="KW-0472">Membrane</keyword>
<organism evidence="11 12">
    <name type="scientific">Gouania willdenowi</name>
    <name type="common">Blunt-snouted clingfish</name>
    <name type="synonym">Lepadogaster willdenowi</name>
    <dbReference type="NCBI Taxonomy" id="441366"/>
    <lineage>
        <taxon>Eukaryota</taxon>
        <taxon>Metazoa</taxon>
        <taxon>Chordata</taxon>
        <taxon>Craniata</taxon>
        <taxon>Vertebrata</taxon>
        <taxon>Euteleostomi</taxon>
        <taxon>Actinopterygii</taxon>
        <taxon>Neopterygii</taxon>
        <taxon>Teleostei</taxon>
        <taxon>Neoteleostei</taxon>
        <taxon>Acanthomorphata</taxon>
        <taxon>Ovalentaria</taxon>
        <taxon>Blenniimorphae</taxon>
        <taxon>Blenniiformes</taxon>
        <taxon>Gobiesocoidei</taxon>
        <taxon>Gobiesocidae</taxon>
        <taxon>Gobiesocinae</taxon>
        <taxon>Gouania</taxon>
    </lineage>
</organism>
<feature type="compositionally biased region" description="Basic and acidic residues" evidence="9">
    <location>
        <begin position="1"/>
        <end position="19"/>
    </location>
</feature>
<keyword evidence="6" id="KW-0256">Endoplasmic reticulum</keyword>
<dbReference type="Pfam" id="PF16015">
    <property type="entry name" value="Promethin"/>
    <property type="match status" value="1"/>
</dbReference>
<evidence type="ECO:0000256" key="3">
    <source>
        <dbReference type="ARBA" id="ARBA00007618"/>
    </source>
</evidence>
<evidence type="ECO:0000256" key="4">
    <source>
        <dbReference type="ARBA" id="ARBA00022677"/>
    </source>
</evidence>
<reference evidence="11" key="3">
    <citation type="submission" date="2025-09" db="UniProtKB">
        <authorList>
            <consortium name="Ensembl"/>
        </authorList>
    </citation>
    <scope>IDENTIFICATION</scope>
</reference>
<comment type="subcellular location">
    <subcellularLocation>
        <location evidence="1">Endoplasmic reticulum membrane</location>
        <topology evidence="1">Multi-pass membrane protein</topology>
    </subcellularLocation>
    <subcellularLocation>
        <location evidence="2">Lipid droplet</location>
    </subcellularLocation>
</comment>
<evidence type="ECO:0000256" key="5">
    <source>
        <dbReference type="ARBA" id="ARBA00022692"/>
    </source>
</evidence>
<evidence type="ECO:0000256" key="1">
    <source>
        <dbReference type="ARBA" id="ARBA00004477"/>
    </source>
</evidence>
<dbReference type="AlphaFoldDB" id="A0A8C5FY96"/>
<evidence type="ECO:0000256" key="6">
    <source>
        <dbReference type="ARBA" id="ARBA00022824"/>
    </source>
</evidence>
<evidence type="ECO:0000256" key="10">
    <source>
        <dbReference type="SAM" id="Phobius"/>
    </source>
</evidence>
<accession>A0A8C5FY96</accession>
<keyword evidence="7 10" id="KW-1133">Transmembrane helix</keyword>
<feature type="transmembrane region" description="Helical" evidence="10">
    <location>
        <begin position="72"/>
        <end position="96"/>
    </location>
</feature>
<evidence type="ECO:0000256" key="7">
    <source>
        <dbReference type="ARBA" id="ARBA00022989"/>
    </source>
</evidence>
<feature type="transmembrane region" description="Helical" evidence="10">
    <location>
        <begin position="103"/>
        <end position="125"/>
    </location>
</feature>
<evidence type="ECO:0008006" key="13">
    <source>
        <dbReference type="Google" id="ProtNLM"/>
    </source>
</evidence>
<dbReference type="GO" id="GO:0005789">
    <property type="term" value="C:endoplasmic reticulum membrane"/>
    <property type="evidence" value="ECO:0007669"/>
    <property type="project" value="UniProtKB-SubCell"/>
</dbReference>
<keyword evidence="12" id="KW-1185">Reference proteome</keyword>
<dbReference type="GO" id="GO:0005811">
    <property type="term" value="C:lipid droplet"/>
    <property type="evidence" value="ECO:0007669"/>
    <property type="project" value="UniProtKB-SubCell"/>
</dbReference>
<evidence type="ECO:0000313" key="12">
    <source>
        <dbReference type="Proteomes" id="UP000694680"/>
    </source>
</evidence>
<evidence type="ECO:0000256" key="2">
    <source>
        <dbReference type="ARBA" id="ARBA00004502"/>
    </source>
</evidence>
<name>A0A8C5FY96_GOUWI</name>